<organism evidence="6 7">
    <name type="scientific">Candidatus Enterococcus moelleringii</name>
    <dbReference type="NCBI Taxonomy" id="2815325"/>
    <lineage>
        <taxon>Bacteria</taxon>
        <taxon>Bacillati</taxon>
        <taxon>Bacillota</taxon>
        <taxon>Bacilli</taxon>
        <taxon>Lactobacillales</taxon>
        <taxon>Enterococcaceae</taxon>
        <taxon>Enterococcus</taxon>
    </lineage>
</organism>
<evidence type="ECO:0000256" key="4">
    <source>
        <dbReference type="PROSITE-ProRule" id="PRU01161"/>
    </source>
</evidence>
<name>A0ABS3L5G7_9ENTE</name>
<feature type="short sequence motif" description="GXSXG" evidence="4">
    <location>
        <begin position="167"/>
        <end position="171"/>
    </location>
</feature>
<reference evidence="6 7" key="1">
    <citation type="submission" date="2021-03" db="EMBL/GenBank/DDBJ databases">
        <title>Enterococcal diversity collection.</title>
        <authorList>
            <person name="Gilmore M.S."/>
            <person name="Schwartzman J."/>
            <person name="Van Tyne D."/>
            <person name="Martin M."/>
            <person name="Earl A.M."/>
            <person name="Manson A.L."/>
            <person name="Straub T."/>
            <person name="Salamzade R."/>
            <person name="Saavedra J."/>
            <person name="Lebreton F."/>
            <person name="Prichula J."/>
            <person name="Schaufler K."/>
            <person name="Gaca A."/>
            <person name="Sgardioli B."/>
            <person name="Wagenaar J."/>
            <person name="Strong T."/>
        </authorList>
    </citation>
    <scope>NUCLEOTIDE SEQUENCE [LARGE SCALE GENOMIC DNA]</scope>
    <source>
        <strain evidence="6 7">669A</strain>
    </source>
</reference>
<dbReference type="PANTHER" id="PTHR14226:SF57">
    <property type="entry name" value="BLR7027 PROTEIN"/>
    <property type="match status" value="1"/>
</dbReference>
<dbReference type="PROSITE" id="PS51635">
    <property type="entry name" value="PNPLA"/>
    <property type="match status" value="1"/>
</dbReference>
<dbReference type="InterPro" id="IPR002641">
    <property type="entry name" value="PNPLA_dom"/>
</dbReference>
<protein>
    <submittedName>
        <fullName evidence="6">Patatin-like phospholipase family protein</fullName>
    </submittedName>
</protein>
<proteinExistence type="predicted"/>
<dbReference type="InterPro" id="IPR016035">
    <property type="entry name" value="Acyl_Trfase/lysoPLipase"/>
</dbReference>
<feature type="active site" description="Proton acceptor" evidence="4">
    <location>
        <position position="306"/>
    </location>
</feature>
<evidence type="ECO:0000313" key="6">
    <source>
        <dbReference type="EMBL" id="MBO1304853.1"/>
    </source>
</evidence>
<evidence type="ECO:0000256" key="1">
    <source>
        <dbReference type="ARBA" id="ARBA00022801"/>
    </source>
</evidence>
<dbReference type="Gene3D" id="3.40.1090.10">
    <property type="entry name" value="Cytosolic phospholipase A2 catalytic domain"/>
    <property type="match status" value="1"/>
</dbReference>
<evidence type="ECO:0000259" key="5">
    <source>
        <dbReference type="PROSITE" id="PS51635"/>
    </source>
</evidence>
<accession>A0ABS3L5G7</accession>
<dbReference type="EMBL" id="JAFREM010000003">
    <property type="protein sequence ID" value="MBO1304853.1"/>
    <property type="molecule type" value="Genomic_DNA"/>
</dbReference>
<gene>
    <name evidence="6" type="ORF">JZO70_01670</name>
</gene>
<dbReference type="Pfam" id="PF01734">
    <property type="entry name" value="Patatin"/>
    <property type="match status" value="1"/>
</dbReference>
<feature type="short sequence motif" description="DGA/G" evidence="4">
    <location>
        <begin position="306"/>
        <end position="308"/>
    </location>
</feature>
<dbReference type="RefSeq" id="WP_207671795.1">
    <property type="nucleotide sequence ID" value="NZ_JAFREM010000003.1"/>
</dbReference>
<feature type="domain" description="PNPLA" evidence="5">
    <location>
        <begin position="136"/>
        <end position="319"/>
    </location>
</feature>
<keyword evidence="3 4" id="KW-0443">Lipid metabolism</keyword>
<feature type="short sequence motif" description="GXGXXG" evidence="4">
    <location>
        <begin position="140"/>
        <end position="145"/>
    </location>
</feature>
<evidence type="ECO:0000256" key="3">
    <source>
        <dbReference type="ARBA" id="ARBA00023098"/>
    </source>
</evidence>
<evidence type="ECO:0000256" key="2">
    <source>
        <dbReference type="ARBA" id="ARBA00022963"/>
    </source>
</evidence>
<dbReference type="CDD" id="cd07209">
    <property type="entry name" value="Pat_hypo_Ecoli_Z1214_like"/>
    <property type="match status" value="1"/>
</dbReference>
<keyword evidence="2 4" id="KW-0442">Lipid degradation</keyword>
<keyword evidence="7" id="KW-1185">Reference proteome</keyword>
<sequence>MKVQQLYPSELLRYQDTIQQARLLFPFDAVHSQAAQRMLQALKKGRVYCITVQHTQLFIEIQKIGTAWQVHNFLTVGELSWQEGIGLLETAARQNFRSQVVLVLAAPLPLANWLIDRGYTECDCGWRKKLTYNTALVLGGGGARGAYQIGVWKAMLENKLPFQWVAGCSVGALNGALIAQGDLKAAETLWQEISTDKVLEISFDDLERADFSDHVHQLRQFVFEAIQQKGLSTAPLRKLLESHLDADKLTKSVPLYVVATRIPTFQEVVVKLNEQTQSRMLPWLLASSAFFPLMSIESIDEHFYVDGGYRNNVPVDVALKQGASEVIVVDVHGPGIDKAVKVPSNVARIQLASTWDLGEMLLFESDRSQANIQLGYLEMQRCLGKNQGQRYFFEPTENFTQLTRAFIAYVQRKFALSLARISDIQRKNYNQPLEQLSLSLLEQWAEWLQVSPLKIYRINDLVDLLCQNVENDKEISPIVSVKEHLNQRWQEMNRLSTYNRTIKLYQQQVDNWEAAFSAWPLPTLLALFLTFIQEEVLWQESLVTKS</sequence>
<keyword evidence="1 4" id="KW-0378">Hydrolase</keyword>
<dbReference type="InterPro" id="IPR050301">
    <property type="entry name" value="NTE"/>
</dbReference>
<dbReference type="PANTHER" id="PTHR14226">
    <property type="entry name" value="NEUROPATHY TARGET ESTERASE/SWISS CHEESE D.MELANOGASTER"/>
    <property type="match status" value="1"/>
</dbReference>
<dbReference type="Proteomes" id="UP000664601">
    <property type="component" value="Unassembled WGS sequence"/>
</dbReference>
<dbReference type="SUPFAM" id="SSF52151">
    <property type="entry name" value="FabD/lysophospholipase-like"/>
    <property type="match status" value="1"/>
</dbReference>
<comment type="caution">
    <text evidence="6">The sequence shown here is derived from an EMBL/GenBank/DDBJ whole genome shotgun (WGS) entry which is preliminary data.</text>
</comment>
<evidence type="ECO:0000313" key="7">
    <source>
        <dbReference type="Proteomes" id="UP000664601"/>
    </source>
</evidence>
<feature type="active site" description="Nucleophile" evidence="4">
    <location>
        <position position="169"/>
    </location>
</feature>